<dbReference type="GO" id="GO:0016020">
    <property type="term" value="C:membrane"/>
    <property type="evidence" value="ECO:0007669"/>
    <property type="project" value="UniProtKB-SubCell"/>
</dbReference>
<dbReference type="RefSeq" id="WP_066182416.1">
    <property type="nucleotide sequence ID" value="NZ_LQZT01000042.1"/>
</dbReference>
<keyword evidence="12" id="KW-1185">Reference proteome</keyword>
<comment type="cofactor">
    <cofactor evidence="1">
        <name>heme</name>
        <dbReference type="ChEBI" id="CHEBI:30413"/>
    </cofactor>
</comment>
<keyword evidence="8" id="KW-0408">Iron</keyword>
<evidence type="ECO:0000256" key="10">
    <source>
        <dbReference type="SAM" id="Phobius"/>
    </source>
</evidence>
<evidence type="ECO:0000313" key="11">
    <source>
        <dbReference type="EMBL" id="OCW56362.1"/>
    </source>
</evidence>
<keyword evidence="5 10" id="KW-0812">Transmembrane</keyword>
<keyword evidence="6" id="KW-0479">Metal-binding</keyword>
<feature type="transmembrane region" description="Helical" evidence="10">
    <location>
        <begin position="52"/>
        <end position="73"/>
    </location>
</feature>
<evidence type="ECO:0000256" key="3">
    <source>
        <dbReference type="ARBA" id="ARBA00004370"/>
    </source>
</evidence>
<dbReference type="InterPro" id="IPR034804">
    <property type="entry name" value="SQR/QFR_C/D"/>
</dbReference>
<evidence type="ECO:0000256" key="5">
    <source>
        <dbReference type="ARBA" id="ARBA00022692"/>
    </source>
</evidence>
<dbReference type="OrthoDB" id="5787321at2"/>
<proteinExistence type="predicted"/>
<dbReference type="STRING" id="1480615.AWJ14_19950"/>
<evidence type="ECO:0000256" key="1">
    <source>
        <dbReference type="ARBA" id="ARBA00001971"/>
    </source>
</evidence>
<dbReference type="SUPFAM" id="SSF81343">
    <property type="entry name" value="Fumarate reductase respiratory complex transmembrane subunits"/>
    <property type="match status" value="1"/>
</dbReference>
<sequence length="109" mass="11828">MLGLKLYMAQRLSAMVMIPLTLGHIAVMIYAIQGGLSAAEILGRTKGSVLWFLYYGLFVLSVSLHASIGLRVIVHETLGLKGRALEIFMWLSGLLLLAMGLRALVAVTL</sequence>
<name>A0A1C1YS62_9HYPH</name>
<comment type="subcellular location">
    <subcellularLocation>
        <location evidence="3">Membrane</location>
    </subcellularLocation>
</comment>
<keyword evidence="7 10" id="KW-1133">Transmembrane helix</keyword>
<keyword evidence="4" id="KW-0349">Heme</keyword>
<gene>
    <name evidence="11" type="ORF">AWJ14_19950</name>
</gene>
<evidence type="ECO:0000256" key="9">
    <source>
        <dbReference type="ARBA" id="ARBA00023136"/>
    </source>
</evidence>
<dbReference type="InterPro" id="IPR000701">
    <property type="entry name" value="SuccDH_FuR_B_TM-su"/>
</dbReference>
<dbReference type="Gene3D" id="1.20.1300.10">
    <property type="entry name" value="Fumarate reductase/succinate dehydrogenase, transmembrane subunit"/>
    <property type="match status" value="1"/>
</dbReference>
<dbReference type="Proteomes" id="UP000094795">
    <property type="component" value="Unassembled WGS sequence"/>
</dbReference>
<feature type="transmembrane region" description="Helical" evidence="10">
    <location>
        <begin position="85"/>
        <end position="105"/>
    </location>
</feature>
<evidence type="ECO:0000313" key="12">
    <source>
        <dbReference type="Proteomes" id="UP000094795"/>
    </source>
</evidence>
<comment type="caution">
    <text evidence="11">The sequence shown here is derived from an EMBL/GenBank/DDBJ whole genome shotgun (WGS) entry which is preliminary data.</text>
</comment>
<evidence type="ECO:0000256" key="8">
    <source>
        <dbReference type="ARBA" id="ARBA00023004"/>
    </source>
</evidence>
<evidence type="ECO:0000256" key="2">
    <source>
        <dbReference type="ARBA" id="ARBA00004050"/>
    </source>
</evidence>
<evidence type="ECO:0000256" key="4">
    <source>
        <dbReference type="ARBA" id="ARBA00022617"/>
    </source>
</evidence>
<evidence type="ECO:0000256" key="7">
    <source>
        <dbReference type="ARBA" id="ARBA00022989"/>
    </source>
</evidence>
<dbReference type="EMBL" id="LQZT01000042">
    <property type="protein sequence ID" value="OCW56362.1"/>
    <property type="molecule type" value="Genomic_DNA"/>
</dbReference>
<comment type="function">
    <text evidence="2">Membrane-anchoring subunit of succinate dehydrogenase (SDH).</text>
</comment>
<feature type="transmembrane region" description="Helical" evidence="10">
    <location>
        <begin position="12"/>
        <end position="32"/>
    </location>
</feature>
<dbReference type="AlphaFoldDB" id="A0A1C1YS62"/>
<evidence type="ECO:0000256" key="6">
    <source>
        <dbReference type="ARBA" id="ARBA00022723"/>
    </source>
</evidence>
<reference evidence="11 12" key="1">
    <citation type="submission" date="2015-12" db="EMBL/GenBank/DDBJ databases">
        <authorList>
            <person name="Shamseldin A."/>
            <person name="Moawad H."/>
            <person name="Abd El-Rahim W.M."/>
            <person name="Sadowsky M.J."/>
        </authorList>
    </citation>
    <scope>NUCLEOTIDE SEQUENCE [LARGE SCALE GENOMIC DNA]</scope>
    <source>
        <strain evidence="11 12">JC234</strain>
    </source>
</reference>
<organism evidence="11 12">
    <name type="scientific">Hoeflea olei</name>
    <dbReference type="NCBI Taxonomy" id="1480615"/>
    <lineage>
        <taxon>Bacteria</taxon>
        <taxon>Pseudomonadati</taxon>
        <taxon>Pseudomonadota</taxon>
        <taxon>Alphaproteobacteria</taxon>
        <taxon>Hyphomicrobiales</taxon>
        <taxon>Rhizobiaceae</taxon>
        <taxon>Hoeflea</taxon>
    </lineage>
</organism>
<accession>A0A1C1YS62</accession>
<dbReference type="Pfam" id="PF01127">
    <property type="entry name" value="Sdh_cyt"/>
    <property type="match status" value="1"/>
</dbReference>
<protein>
    <submittedName>
        <fullName evidence="11">Succinate dehydrogenase</fullName>
    </submittedName>
</protein>
<dbReference type="GO" id="GO:0046872">
    <property type="term" value="F:metal ion binding"/>
    <property type="evidence" value="ECO:0007669"/>
    <property type="project" value="UniProtKB-KW"/>
</dbReference>
<keyword evidence="9 10" id="KW-0472">Membrane</keyword>